<name>G7E3E9_MIXOS</name>
<dbReference type="EMBL" id="BABT02000119">
    <property type="protein sequence ID" value="GAA97359.1"/>
    <property type="molecule type" value="Genomic_DNA"/>
</dbReference>
<dbReference type="eggNOG" id="KOG2852">
    <property type="taxonomic scope" value="Eukaryota"/>
</dbReference>
<dbReference type="InParanoid" id="G7E3E9"/>
<dbReference type="GO" id="GO:0005829">
    <property type="term" value="C:cytosol"/>
    <property type="evidence" value="ECO:0007669"/>
    <property type="project" value="GOC"/>
</dbReference>
<evidence type="ECO:0000313" key="2">
    <source>
        <dbReference type="EMBL" id="GAA97359.1"/>
    </source>
</evidence>
<dbReference type="PANTHER" id="PTHR13847">
    <property type="entry name" value="SARCOSINE DEHYDROGENASE-RELATED"/>
    <property type="match status" value="1"/>
</dbReference>
<dbReference type="AlphaFoldDB" id="G7E3E9"/>
<dbReference type="InterPro" id="IPR006076">
    <property type="entry name" value="FAD-dep_OxRdtase"/>
</dbReference>
<dbReference type="FunCoup" id="G7E3E9">
    <property type="interactions" value="48"/>
</dbReference>
<dbReference type="SUPFAM" id="SSF51905">
    <property type="entry name" value="FAD/NAD(P)-binding domain"/>
    <property type="match status" value="1"/>
</dbReference>
<dbReference type="PANTHER" id="PTHR13847:SF150">
    <property type="entry name" value="OXIDOREDUCTASE TDA3-RELATED"/>
    <property type="match status" value="1"/>
</dbReference>
<feature type="domain" description="FAD dependent oxidoreductase" evidence="1">
    <location>
        <begin position="19"/>
        <end position="376"/>
    </location>
</feature>
<dbReference type="Gene3D" id="3.30.9.10">
    <property type="entry name" value="D-Amino Acid Oxidase, subunit A, domain 2"/>
    <property type="match status" value="1"/>
</dbReference>
<proteinExistence type="predicted"/>
<accession>G7E3E9</accession>
<dbReference type="Gene3D" id="3.50.50.60">
    <property type="entry name" value="FAD/NAD(P)-binding domain"/>
    <property type="match status" value="2"/>
</dbReference>
<dbReference type="GO" id="GO:0005770">
    <property type="term" value="C:late endosome"/>
    <property type="evidence" value="ECO:0007669"/>
    <property type="project" value="TreeGrafter"/>
</dbReference>
<dbReference type="STRING" id="764103.G7E3E9"/>
<dbReference type="RefSeq" id="XP_014567956.1">
    <property type="nucleotide sequence ID" value="XM_014712470.1"/>
</dbReference>
<dbReference type="InterPro" id="IPR036188">
    <property type="entry name" value="FAD/NAD-bd_sf"/>
</dbReference>
<sequence>MVNSRSAAAQASDGPPKHIVIVGGGVIGTMTSHYLAKDMRTMPLGSTITVVEECSVAAGASGKAGGFISATGHAAATSKLAALSFELHHDLATELDGAQKWQYRRLSSNTYSLSTRNVKPPPAKKSRALPWMNESLIVSSSIFGDVTEQAQIMPKMFTQSVMRNAVDSLGVKLVIATAKALHRDAMGRPISLIVEDANCTETELSCTDLVLCAGPWTSRLATKLLGTRLARRVGVHGSRAHSIVLQSIQPLTPHAIFCDLARKDGHFDIEIYCRPDDTAYVCGDCPSHINELDLPETADDVEVHEDAIDFLKENAGIVSSSHLKDAPVAVEQACLLPISDIGTPIIGRLDPGIYVGAGHTVWGMTLGPATGKVISEIVQGKPTSVPIKHLAPK</sequence>
<organism evidence="2 3">
    <name type="scientific">Mixia osmundae (strain CBS 9802 / IAM 14324 / JCM 22182 / KY 12970)</name>
    <dbReference type="NCBI Taxonomy" id="764103"/>
    <lineage>
        <taxon>Eukaryota</taxon>
        <taxon>Fungi</taxon>
        <taxon>Dikarya</taxon>
        <taxon>Basidiomycota</taxon>
        <taxon>Pucciniomycotina</taxon>
        <taxon>Mixiomycetes</taxon>
        <taxon>Mixiales</taxon>
        <taxon>Mixiaceae</taxon>
        <taxon>Mixia</taxon>
    </lineage>
</organism>
<keyword evidence="3" id="KW-1185">Reference proteome</keyword>
<gene>
    <name evidence="2" type="primary">Mo04037</name>
    <name evidence="2" type="ORF">E5Q_04037</name>
</gene>
<dbReference type="Pfam" id="PF01266">
    <property type="entry name" value="DAO"/>
    <property type="match status" value="1"/>
</dbReference>
<evidence type="ECO:0000313" key="3">
    <source>
        <dbReference type="Proteomes" id="UP000009131"/>
    </source>
</evidence>
<protein>
    <recommendedName>
        <fullName evidence="1">FAD dependent oxidoreductase domain-containing protein</fullName>
    </recommendedName>
</protein>
<dbReference type="HOGENOM" id="CLU_007884_14_0_1"/>
<evidence type="ECO:0000259" key="1">
    <source>
        <dbReference type="Pfam" id="PF01266"/>
    </source>
</evidence>
<dbReference type="Proteomes" id="UP000009131">
    <property type="component" value="Unassembled WGS sequence"/>
</dbReference>
<dbReference type="OMA" id="RPFNEAY"/>
<reference evidence="2 3" key="1">
    <citation type="journal article" date="2011" name="J. Gen. Appl. Microbiol.">
        <title>Draft genome sequencing of the enigmatic basidiomycete Mixia osmundae.</title>
        <authorList>
            <person name="Nishida H."/>
            <person name="Nagatsuka Y."/>
            <person name="Sugiyama J."/>
        </authorList>
    </citation>
    <scope>NUCLEOTIDE SEQUENCE [LARGE SCALE GENOMIC DNA]</scope>
    <source>
        <strain evidence="3">CBS 9802 / IAM 14324 / JCM 22182 / KY 12970</strain>
    </source>
</reference>
<comment type="caution">
    <text evidence="2">The sequence shown here is derived from an EMBL/GenBank/DDBJ whole genome shotgun (WGS) entry which is preliminary data.</text>
</comment>
<dbReference type="OrthoDB" id="498204at2759"/>
<dbReference type="GO" id="GO:0042147">
    <property type="term" value="P:retrograde transport, endosome to Golgi"/>
    <property type="evidence" value="ECO:0007669"/>
    <property type="project" value="TreeGrafter"/>
</dbReference>
<reference evidence="2 3" key="2">
    <citation type="journal article" date="2012" name="Open Biol.">
        <title>Characteristics of nucleosomes and linker DNA regions on the genome of the basidiomycete Mixia osmundae revealed by mono- and dinucleosome mapping.</title>
        <authorList>
            <person name="Nishida H."/>
            <person name="Kondo S."/>
            <person name="Matsumoto T."/>
            <person name="Suzuki Y."/>
            <person name="Yoshikawa H."/>
            <person name="Taylor T.D."/>
            <person name="Sugiyama J."/>
        </authorList>
    </citation>
    <scope>NUCLEOTIDE SEQUENCE [LARGE SCALE GENOMIC DNA]</scope>
    <source>
        <strain evidence="3">CBS 9802 / IAM 14324 / JCM 22182 / KY 12970</strain>
    </source>
</reference>